<feature type="transmembrane region" description="Helical" evidence="1">
    <location>
        <begin position="47"/>
        <end position="79"/>
    </location>
</feature>
<reference evidence="2" key="1">
    <citation type="submission" date="2020-10" db="EMBL/GenBank/DDBJ databases">
        <title>Chromosome-scale genome assembly of the Allis shad, Alosa alosa.</title>
        <authorList>
            <person name="Margot Z."/>
            <person name="Christophe K."/>
            <person name="Cabau C."/>
            <person name="Louis A."/>
            <person name="Berthelot C."/>
            <person name="Parey E."/>
            <person name="Roest Crollius H."/>
            <person name="Montfort J."/>
            <person name="Robinson-Rechavi M."/>
            <person name="Bucao C."/>
            <person name="Bouchez O."/>
            <person name="Gislard M."/>
            <person name="Lluch J."/>
            <person name="Milhes M."/>
            <person name="Lampietro C."/>
            <person name="Lopez Roques C."/>
            <person name="Donnadieu C."/>
            <person name="Braasch I."/>
            <person name="Desvignes T."/>
            <person name="Postlethwait J."/>
            <person name="Bobe J."/>
            <person name="Guiguen Y."/>
        </authorList>
    </citation>
    <scope>NUCLEOTIDE SEQUENCE</scope>
    <source>
        <strain evidence="2">M-15738</strain>
        <tissue evidence="2">Blood</tissue>
    </source>
</reference>
<keyword evidence="1" id="KW-0472">Membrane</keyword>
<gene>
    <name evidence="2" type="ORF">AALO_G00059780</name>
</gene>
<accession>A0AAV6HB39</accession>
<proteinExistence type="predicted"/>
<keyword evidence="3" id="KW-1185">Reference proteome</keyword>
<name>A0AAV6HB39_9TELE</name>
<dbReference type="Proteomes" id="UP000823561">
    <property type="component" value="Chromosome 4"/>
</dbReference>
<evidence type="ECO:0000313" key="3">
    <source>
        <dbReference type="Proteomes" id="UP000823561"/>
    </source>
</evidence>
<keyword evidence="1" id="KW-0812">Transmembrane</keyword>
<dbReference type="AlphaFoldDB" id="A0AAV6HB39"/>
<keyword evidence="1" id="KW-1133">Transmembrane helix</keyword>
<comment type="caution">
    <text evidence="2">The sequence shown here is derived from an EMBL/GenBank/DDBJ whole genome shotgun (WGS) entry which is preliminary data.</text>
</comment>
<dbReference type="EMBL" id="JADWDJ010000004">
    <property type="protein sequence ID" value="KAG5282772.1"/>
    <property type="molecule type" value="Genomic_DNA"/>
</dbReference>
<protein>
    <submittedName>
        <fullName evidence="2">Uncharacterized protein</fullName>
    </submittedName>
</protein>
<sequence length="84" mass="9965">MYQFFIFIFRCALHLFPVSVTLGKRYVICLSLLSYYIKYLHPILSFTTIITITLPIFTFCTLCFIYYGAFLFISLYFVLSCHMV</sequence>
<evidence type="ECO:0000313" key="2">
    <source>
        <dbReference type="EMBL" id="KAG5282772.1"/>
    </source>
</evidence>
<evidence type="ECO:0000256" key="1">
    <source>
        <dbReference type="SAM" id="Phobius"/>
    </source>
</evidence>
<organism evidence="2 3">
    <name type="scientific">Alosa alosa</name>
    <name type="common">allis shad</name>
    <dbReference type="NCBI Taxonomy" id="278164"/>
    <lineage>
        <taxon>Eukaryota</taxon>
        <taxon>Metazoa</taxon>
        <taxon>Chordata</taxon>
        <taxon>Craniata</taxon>
        <taxon>Vertebrata</taxon>
        <taxon>Euteleostomi</taxon>
        <taxon>Actinopterygii</taxon>
        <taxon>Neopterygii</taxon>
        <taxon>Teleostei</taxon>
        <taxon>Clupei</taxon>
        <taxon>Clupeiformes</taxon>
        <taxon>Clupeoidei</taxon>
        <taxon>Clupeidae</taxon>
        <taxon>Alosa</taxon>
    </lineage>
</organism>